<keyword evidence="6" id="KW-1185">Reference proteome</keyword>
<dbReference type="EC" id="2.7.1.160" evidence="2"/>
<accession>A0A1Q9DMN9</accession>
<evidence type="ECO:0000313" key="5">
    <source>
        <dbReference type="EMBL" id="OLP96410.1"/>
    </source>
</evidence>
<dbReference type="Proteomes" id="UP000186817">
    <property type="component" value="Unassembled WGS sequence"/>
</dbReference>
<dbReference type="AlphaFoldDB" id="A0A1Q9DMN9"/>
<evidence type="ECO:0000256" key="2">
    <source>
        <dbReference type="ARBA" id="ARBA00012007"/>
    </source>
</evidence>
<dbReference type="InterPro" id="IPR042080">
    <property type="entry name" value="RNA_2'-PTrans_N"/>
</dbReference>
<name>A0A1Q9DMN9_SYMMI</name>
<evidence type="ECO:0000313" key="6">
    <source>
        <dbReference type="Proteomes" id="UP000186817"/>
    </source>
</evidence>
<gene>
    <name evidence="5" type="ORF">AK812_SmicGene21375</name>
</gene>
<dbReference type="GO" id="GO:0000215">
    <property type="term" value="F:tRNA 2'-phosphotransferase activity"/>
    <property type="evidence" value="ECO:0007669"/>
    <property type="project" value="UniProtKB-EC"/>
</dbReference>
<dbReference type="Gene3D" id="1.10.10.970">
    <property type="entry name" value="RNA 2'-phosphotransferase, Tpt1/KptA family, N-terminal domain"/>
    <property type="match status" value="1"/>
</dbReference>
<dbReference type="EMBL" id="LSRX01000468">
    <property type="protein sequence ID" value="OLP96410.1"/>
    <property type="molecule type" value="Genomic_DNA"/>
</dbReference>
<sequence length="283" mass="32314">MRRSSQFDLSKTLGRILRYEIEKYSLTPDESGWVQLHELIQKCGITHSREEVVEVARNSAGSQGRRFDLDEPAKGFFRIKARYVHGKGGKSRGFNEPFGSQAGSRQGKASSCMPEPARSRTYTDLGADAREWQSSTDQTPGISGASGSSTSRTETEDQLRFRKERQAETPPVGDSQDSSLGPESFDISTPRCTESQWERYQDPTTNRVWFFNSEKDEFFFEDSAADRGWCRYDSDVGPWWHNERRNLAKEDTEKILQLLLDLLMQENFVKRPKKDGSCHVGIF</sequence>
<feature type="compositionally biased region" description="Polar residues" evidence="4">
    <location>
        <begin position="175"/>
        <end position="188"/>
    </location>
</feature>
<dbReference type="OrthoDB" id="419694at2759"/>
<dbReference type="SUPFAM" id="SSF56399">
    <property type="entry name" value="ADP-ribosylation"/>
    <property type="match status" value="1"/>
</dbReference>
<proteinExistence type="predicted"/>
<evidence type="ECO:0000256" key="3">
    <source>
        <dbReference type="ARBA" id="ARBA00047949"/>
    </source>
</evidence>
<feature type="region of interest" description="Disordered" evidence="4">
    <location>
        <begin position="87"/>
        <end position="188"/>
    </location>
</feature>
<evidence type="ECO:0000256" key="4">
    <source>
        <dbReference type="SAM" id="MobiDB-lite"/>
    </source>
</evidence>
<evidence type="ECO:0000256" key="1">
    <source>
        <dbReference type="ARBA" id="ARBA00003343"/>
    </source>
</evidence>
<dbReference type="Pfam" id="PF01885">
    <property type="entry name" value="PTS_2-RNA"/>
    <property type="match status" value="1"/>
</dbReference>
<comment type="caution">
    <text evidence="5">The sequence shown here is derived from an EMBL/GenBank/DDBJ whole genome shotgun (WGS) entry which is preliminary data.</text>
</comment>
<comment type="catalytic activity">
    <reaction evidence="3">
        <text>2'-phospho-[ligated tRNA] + NAD(+) = mature tRNA + ADP-alpha-D-ribose 1'',2''-cyclic phosphate + nicotinamide</text>
        <dbReference type="Rhea" id="RHEA:23324"/>
        <dbReference type="Rhea" id="RHEA-COMP:11106"/>
        <dbReference type="Rhea" id="RHEA-COMP:11107"/>
        <dbReference type="ChEBI" id="CHEBI:17154"/>
        <dbReference type="ChEBI" id="CHEBI:57540"/>
        <dbReference type="ChEBI" id="CHEBI:76596"/>
        <dbReference type="ChEBI" id="CHEBI:82883"/>
        <dbReference type="ChEBI" id="CHEBI:85027"/>
        <dbReference type="EC" id="2.7.1.160"/>
    </reaction>
</comment>
<feature type="compositionally biased region" description="Polar residues" evidence="4">
    <location>
        <begin position="132"/>
        <end position="152"/>
    </location>
</feature>
<protein>
    <recommendedName>
        <fullName evidence="2">2'-phosphotransferase</fullName>
        <ecNumber evidence="2">2.7.1.160</ecNumber>
    </recommendedName>
</protein>
<reference evidence="5 6" key="1">
    <citation type="submission" date="2016-02" db="EMBL/GenBank/DDBJ databases">
        <title>Genome analysis of coral dinoflagellate symbionts highlights evolutionary adaptations to a symbiotic lifestyle.</title>
        <authorList>
            <person name="Aranda M."/>
            <person name="Li Y."/>
            <person name="Liew Y.J."/>
            <person name="Baumgarten S."/>
            <person name="Simakov O."/>
            <person name="Wilson M."/>
            <person name="Piel J."/>
            <person name="Ashoor H."/>
            <person name="Bougouffa S."/>
            <person name="Bajic V.B."/>
            <person name="Ryu T."/>
            <person name="Ravasi T."/>
            <person name="Bayer T."/>
            <person name="Micklem G."/>
            <person name="Kim H."/>
            <person name="Bhak J."/>
            <person name="Lajeunesse T.C."/>
            <person name="Voolstra C.R."/>
        </authorList>
    </citation>
    <scope>NUCLEOTIDE SEQUENCE [LARGE SCALE GENOMIC DNA]</scope>
    <source>
        <strain evidence="5 6">CCMP2467</strain>
    </source>
</reference>
<organism evidence="5 6">
    <name type="scientific">Symbiodinium microadriaticum</name>
    <name type="common">Dinoflagellate</name>
    <name type="synonym">Zooxanthella microadriatica</name>
    <dbReference type="NCBI Taxonomy" id="2951"/>
    <lineage>
        <taxon>Eukaryota</taxon>
        <taxon>Sar</taxon>
        <taxon>Alveolata</taxon>
        <taxon>Dinophyceae</taxon>
        <taxon>Suessiales</taxon>
        <taxon>Symbiodiniaceae</taxon>
        <taxon>Symbiodinium</taxon>
    </lineage>
</organism>
<comment type="function">
    <text evidence="1">Catalyzes the last step of tRNA splicing, the transfer of the splice junction 2'-phosphate from ligated tRNA to NAD to produce ADP-ribose 1''-2'' cyclic phosphate.</text>
</comment>
<feature type="compositionally biased region" description="Basic and acidic residues" evidence="4">
    <location>
        <begin position="153"/>
        <end position="167"/>
    </location>
</feature>
<dbReference type="InterPro" id="IPR002745">
    <property type="entry name" value="Ptrans_KptA/Tpt1"/>
</dbReference>